<organism evidence="15">
    <name type="scientific">Culicoides sonorensis</name>
    <name type="common">Biting midge</name>
    <dbReference type="NCBI Taxonomy" id="179676"/>
    <lineage>
        <taxon>Eukaryota</taxon>
        <taxon>Metazoa</taxon>
        <taxon>Ecdysozoa</taxon>
        <taxon>Arthropoda</taxon>
        <taxon>Hexapoda</taxon>
        <taxon>Insecta</taxon>
        <taxon>Pterygota</taxon>
        <taxon>Neoptera</taxon>
        <taxon>Endopterygota</taxon>
        <taxon>Diptera</taxon>
        <taxon>Nematocera</taxon>
        <taxon>Chironomoidea</taxon>
        <taxon>Ceratopogonidae</taxon>
        <taxon>Ceratopogoninae</taxon>
        <taxon>Culicoides</taxon>
        <taxon>Monoculicoides</taxon>
    </lineage>
</organism>
<evidence type="ECO:0000256" key="8">
    <source>
        <dbReference type="ARBA" id="ARBA00022840"/>
    </source>
</evidence>
<evidence type="ECO:0000256" key="10">
    <source>
        <dbReference type="ARBA" id="ARBA00047899"/>
    </source>
</evidence>
<dbReference type="PROSITE" id="PS50011">
    <property type="entry name" value="PROTEIN_KINASE_DOM"/>
    <property type="match status" value="1"/>
</dbReference>
<feature type="compositionally biased region" description="Low complexity" evidence="12">
    <location>
        <begin position="300"/>
        <end position="328"/>
    </location>
</feature>
<dbReference type="InterPro" id="IPR000961">
    <property type="entry name" value="AGC-kinase_C"/>
</dbReference>
<sequence length="764" mass="85797">MLENENCTPKRPQDGYSDEIFNTIDHFTIKRGTSEDGPKPPSIRDFSIIKPISRGAFGKVFLGYKNSNPADMYAIKVMRKMDMINKNMVSQVITERNALALSRSPFCVNLLYSLQSPQYVFLVMEYMIGGDLKSLLAMYGFFDETAAKFYASEICLALEYLHSHGIVHRDIKPDNMLIAGSGHVKLTDFGLSKIEMTRELEISDLVNGSPNPAWHNARTPGQLLSLTSHLSFGSAERRSIRGCDMSNFRDKISANSFNDSSVSKEHNESKMSGVSPFFSTEDINISITVTPKLKSEDESSSSYYTCNSSIGSRRSGSESASSGSGNRMSINLMRSCLTNRLTRNYPTNNNSQPNSSEENKENFDSANFTGSKDSFKFEVQKYDCIKISEDSGLSHLSKSNEDHRCKSKEECSCTDHSNISNFSTSTQAKYEVSPLRSFKRPEFFRGLKRKRNLITSRAEMMSGEMVNISSSSTGLTQEIEIMELGSSTPKKKQKGENGTPIKGVLKGPRSPLEDEEMPVNQHLANVMFSTPVSSQKKSGPLGKLKATRFVLPSSIEQMRKSVALRYKIQDESMIMSPINSHNQPPAMPGSAKTPKSSVKTPYRTPKSVRRGDWESDERILGTPDYLAPELLLMQGHGPAVDWWALGVCLYEFLTGIPPFNDETPQKVFDNILNRDIEWPQDDEALSKEAVEAVESLLEMDPKKRPAAKEMKEMTFFNDIDWKNVTQMEPPFVPNPEDPQDTCYFEARNEMQQLKLSQFDAEFND</sequence>
<comment type="catalytic activity">
    <reaction evidence="11">
        <text>L-seryl-[protein] + ATP = O-phospho-L-seryl-[protein] + ADP + H(+)</text>
        <dbReference type="Rhea" id="RHEA:17989"/>
        <dbReference type="Rhea" id="RHEA-COMP:9863"/>
        <dbReference type="Rhea" id="RHEA-COMP:11604"/>
        <dbReference type="ChEBI" id="CHEBI:15378"/>
        <dbReference type="ChEBI" id="CHEBI:29999"/>
        <dbReference type="ChEBI" id="CHEBI:30616"/>
        <dbReference type="ChEBI" id="CHEBI:83421"/>
        <dbReference type="ChEBI" id="CHEBI:456216"/>
        <dbReference type="EC" id="2.7.11.1"/>
    </reaction>
</comment>
<dbReference type="GO" id="GO:0005634">
    <property type="term" value="C:nucleus"/>
    <property type="evidence" value="ECO:0007669"/>
    <property type="project" value="TreeGrafter"/>
</dbReference>
<feature type="region of interest" description="Disordered" evidence="12">
    <location>
        <begin position="580"/>
        <end position="610"/>
    </location>
</feature>
<accession>A0A336KC62</accession>
<dbReference type="FunFam" id="1.10.510.10:FF:000278">
    <property type="entry name" value="serine/threonine-protein kinase greatwall isoform X1"/>
    <property type="match status" value="1"/>
</dbReference>
<evidence type="ECO:0000259" key="14">
    <source>
        <dbReference type="PROSITE" id="PS51285"/>
    </source>
</evidence>
<dbReference type="SMART" id="SM00220">
    <property type="entry name" value="S_TKc"/>
    <property type="match status" value="1"/>
</dbReference>
<dbReference type="PROSITE" id="PS51285">
    <property type="entry name" value="AGC_KINASE_CTER"/>
    <property type="match status" value="1"/>
</dbReference>
<evidence type="ECO:0000256" key="3">
    <source>
        <dbReference type="ARBA" id="ARBA00022148"/>
    </source>
</evidence>
<evidence type="ECO:0000313" key="15">
    <source>
        <dbReference type="EMBL" id="SSX02007.1"/>
    </source>
</evidence>
<dbReference type="GO" id="GO:0035556">
    <property type="term" value="P:intracellular signal transduction"/>
    <property type="evidence" value="ECO:0007669"/>
    <property type="project" value="TreeGrafter"/>
</dbReference>
<dbReference type="AlphaFoldDB" id="A0A336KC62"/>
<feature type="domain" description="AGC-kinase C-terminal" evidence="14">
    <location>
        <begin position="717"/>
        <end position="764"/>
    </location>
</feature>
<keyword evidence="7" id="KW-0418">Kinase</keyword>
<dbReference type="Gene3D" id="3.30.200.20">
    <property type="entry name" value="Phosphorylase Kinase, domain 1"/>
    <property type="match status" value="2"/>
</dbReference>
<evidence type="ECO:0000259" key="13">
    <source>
        <dbReference type="PROSITE" id="PS50011"/>
    </source>
</evidence>
<dbReference type="Gene3D" id="1.10.510.10">
    <property type="entry name" value="Transferase(Phosphotransferase) domain 1"/>
    <property type="match status" value="2"/>
</dbReference>
<evidence type="ECO:0000313" key="16">
    <source>
        <dbReference type="EMBL" id="SSX22384.1"/>
    </source>
</evidence>
<proteinExistence type="inferred from homology"/>
<dbReference type="OMA" id="VMKKNEM"/>
<feature type="region of interest" description="Disordered" evidence="12">
    <location>
        <begin position="486"/>
        <end position="514"/>
    </location>
</feature>
<name>A0A336KC62_CULSO</name>
<reference evidence="16" key="2">
    <citation type="submission" date="2018-07" db="EMBL/GenBank/DDBJ databases">
        <authorList>
            <person name="Quirk P.G."/>
            <person name="Krulwich T.A."/>
        </authorList>
    </citation>
    <scope>NUCLEOTIDE SEQUENCE</scope>
</reference>
<keyword evidence="8" id="KW-0067">ATP-binding</keyword>
<dbReference type="Pfam" id="PF00069">
    <property type="entry name" value="Pkinase"/>
    <property type="match status" value="2"/>
</dbReference>
<dbReference type="GO" id="GO:0004674">
    <property type="term" value="F:protein serine/threonine kinase activity"/>
    <property type="evidence" value="ECO:0007669"/>
    <property type="project" value="UniProtKB-KW"/>
</dbReference>
<evidence type="ECO:0000256" key="7">
    <source>
        <dbReference type="ARBA" id="ARBA00022777"/>
    </source>
</evidence>
<dbReference type="InterPro" id="IPR011009">
    <property type="entry name" value="Kinase-like_dom_sf"/>
</dbReference>
<reference evidence="15" key="1">
    <citation type="submission" date="2018-04" db="EMBL/GenBank/DDBJ databases">
        <authorList>
            <person name="Go L.Y."/>
            <person name="Mitchell J.A."/>
        </authorList>
    </citation>
    <scope>NUCLEOTIDE SEQUENCE</scope>
    <source>
        <tissue evidence="15">Whole organism</tissue>
    </source>
</reference>
<evidence type="ECO:0000256" key="11">
    <source>
        <dbReference type="ARBA" id="ARBA00048679"/>
    </source>
</evidence>
<dbReference type="SMART" id="SM00133">
    <property type="entry name" value="S_TK_X"/>
    <property type="match status" value="1"/>
</dbReference>
<dbReference type="PANTHER" id="PTHR24356">
    <property type="entry name" value="SERINE/THREONINE-PROTEIN KINASE"/>
    <property type="match status" value="1"/>
</dbReference>
<evidence type="ECO:0000256" key="2">
    <source>
        <dbReference type="ARBA" id="ARBA00012513"/>
    </source>
</evidence>
<dbReference type="EMBL" id="UFQS01000248">
    <property type="protein sequence ID" value="SSX02007.1"/>
    <property type="molecule type" value="Genomic_DNA"/>
</dbReference>
<dbReference type="EMBL" id="UFQT01000248">
    <property type="protein sequence ID" value="SSX22384.1"/>
    <property type="molecule type" value="Genomic_DNA"/>
</dbReference>
<dbReference type="InterPro" id="IPR000719">
    <property type="entry name" value="Prot_kinase_dom"/>
</dbReference>
<comment type="similarity">
    <text evidence="1">Belongs to the protein kinase superfamily. AGC Ser/Thr protein kinase family.</text>
</comment>
<dbReference type="FunFam" id="3.30.200.20:FF:000550">
    <property type="entry name" value="Serine/threonine-protein kinase greatwall"/>
    <property type="match status" value="1"/>
</dbReference>
<dbReference type="PROSITE" id="PS00108">
    <property type="entry name" value="PROTEIN_KINASE_ST"/>
    <property type="match status" value="1"/>
</dbReference>
<dbReference type="FunFam" id="1.10.510.10:FF:000484">
    <property type="entry name" value="Serine/threonine-protein kinase greatwall, putative"/>
    <property type="match status" value="1"/>
</dbReference>
<evidence type="ECO:0000256" key="5">
    <source>
        <dbReference type="ARBA" id="ARBA00022679"/>
    </source>
</evidence>
<dbReference type="GO" id="GO:0005524">
    <property type="term" value="F:ATP binding"/>
    <property type="evidence" value="ECO:0007669"/>
    <property type="project" value="UniProtKB-KW"/>
</dbReference>
<dbReference type="InterPro" id="IPR050236">
    <property type="entry name" value="Ser_Thr_kinase_AGC"/>
</dbReference>
<dbReference type="SUPFAM" id="SSF56112">
    <property type="entry name" value="Protein kinase-like (PK-like)"/>
    <property type="match status" value="1"/>
</dbReference>
<gene>
    <name evidence="15" type="primary">CSON006630</name>
</gene>
<dbReference type="EC" id="2.7.11.1" evidence="2"/>
<dbReference type="InterPro" id="IPR008271">
    <property type="entry name" value="Ser/Thr_kinase_AS"/>
</dbReference>
<evidence type="ECO:0000256" key="9">
    <source>
        <dbReference type="ARBA" id="ARBA00033099"/>
    </source>
</evidence>
<keyword evidence="4" id="KW-0723">Serine/threonine-protein kinase</keyword>
<dbReference type="PANTHER" id="PTHR24356:SF1">
    <property type="entry name" value="SERINE_THREONINE-PROTEIN KINASE GREATWALL"/>
    <property type="match status" value="1"/>
</dbReference>
<keyword evidence="5" id="KW-0808">Transferase</keyword>
<feature type="domain" description="Protein kinase" evidence="13">
    <location>
        <begin position="46"/>
        <end position="716"/>
    </location>
</feature>
<dbReference type="VEuPathDB" id="VectorBase:CSON006630"/>
<feature type="region of interest" description="Disordered" evidence="12">
    <location>
        <begin position="342"/>
        <end position="365"/>
    </location>
</feature>
<keyword evidence="6" id="KW-0547">Nucleotide-binding</keyword>
<evidence type="ECO:0000256" key="12">
    <source>
        <dbReference type="SAM" id="MobiDB-lite"/>
    </source>
</evidence>
<evidence type="ECO:0000256" key="1">
    <source>
        <dbReference type="ARBA" id="ARBA00009903"/>
    </source>
</evidence>
<evidence type="ECO:0000256" key="4">
    <source>
        <dbReference type="ARBA" id="ARBA00022527"/>
    </source>
</evidence>
<feature type="region of interest" description="Disordered" evidence="12">
    <location>
        <begin position="297"/>
        <end position="328"/>
    </location>
</feature>
<protein>
    <recommendedName>
        <fullName evidence="3">Serine/threonine-protein kinase greatwall</fullName>
        <ecNumber evidence="2">2.7.11.1</ecNumber>
    </recommendedName>
    <alternativeName>
        <fullName evidence="9">Microtubule-associated serine/threonine-protein kinase-like</fullName>
    </alternativeName>
</protein>
<evidence type="ECO:0000256" key="6">
    <source>
        <dbReference type="ARBA" id="ARBA00022741"/>
    </source>
</evidence>
<comment type="catalytic activity">
    <reaction evidence="10">
        <text>L-threonyl-[protein] + ATP = O-phospho-L-threonyl-[protein] + ADP + H(+)</text>
        <dbReference type="Rhea" id="RHEA:46608"/>
        <dbReference type="Rhea" id="RHEA-COMP:11060"/>
        <dbReference type="Rhea" id="RHEA-COMP:11605"/>
        <dbReference type="ChEBI" id="CHEBI:15378"/>
        <dbReference type="ChEBI" id="CHEBI:30013"/>
        <dbReference type="ChEBI" id="CHEBI:30616"/>
        <dbReference type="ChEBI" id="CHEBI:61977"/>
        <dbReference type="ChEBI" id="CHEBI:456216"/>
        <dbReference type="EC" id="2.7.11.1"/>
    </reaction>
</comment>